<accession>A0A1G6IUR6</accession>
<protein>
    <recommendedName>
        <fullName evidence="3">Rpn family recombination-promoting nuclease/putative transposase</fullName>
    </recommendedName>
</protein>
<organism evidence="1 2">
    <name type="scientific">Niabella drilacis (strain DSM 25811 / CCM 8410 / CCUG 62505 / LMG 26954 / E90)</name>
    <dbReference type="NCBI Taxonomy" id="1285928"/>
    <lineage>
        <taxon>Bacteria</taxon>
        <taxon>Pseudomonadati</taxon>
        <taxon>Bacteroidota</taxon>
        <taxon>Chitinophagia</taxon>
        <taxon>Chitinophagales</taxon>
        <taxon>Chitinophagaceae</taxon>
        <taxon>Niabella</taxon>
    </lineage>
</organism>
<dbReference type="RefSeq" id="WP_090388278.1">
    <property type="nucleotide sequence ID" value="NZ_FMZO01000001.1"/>
</dbReference>
<evidence type="ECO:0000313" key="1">
    <source>
        <dbReference type="EMBL" id="SDC10332.1"/>
    </source>
</evidence>
<sequence>MKNTKATIIPPIGRYLDPLTDFGFKKIFGSESNKDLLIAFLNELFMGHKIIRDLVYNPQENSAPAKHYRKTIFDLTCTGAGGETFIIEVQRAGQKFFTDRALFYTASKLYEQGPKGKKDWNFELKEVYLVAIMDFNFDDTIPGKYLHRVRLTEEETGHTFNNKLEFIFLELPNFSLKKEDIKTGLEHWLYILRNMGKLENIPVNLSEKVFYKLFEESEIANLKKEDFMLYQKDVLDRWTEYSVLKTAEDRGIEKAKREYIRNLIMKLGLTDEQIADVTEVSVGFVEKIRASLKDTQ</sequence>
<dbReference type="PANTHER" id="PTHR41317">
    <property type="entry name" value="PD-(D_E)XK NUCLEASE FAMILY TRANSPOSASE"/>
    <property type="match status" value="1"/>
</dbReference>
<proteinExistence type="predicted"/>
<reference evidence="2" key="1">
    <citation type="submission" date="2016-10" db="EMBL/GenBank/DDBJ databases">
        <authorList>
            <person name="Varghese N."/>
            <person name="Submissions S."/>
        </authorList>
    </citation>
    <scope>NUCLEOTIDE SEQUENCE [LARGE SCALE GENOMIC DNA]</scope>
    <source>
        <strain evidence="2">DSM 25811 / CCM 8410 / LMG 26954 / E90</strain>
    </source>
</reference>
<dbReference type="NCBIfam" id="TIGR01784">
    <property type="entry name" value="T_den_put_tspse"/>
    <property type="match status" value="1"/>
</dbReference>
<name>A0A1G6IUR6_NIADE</name>
<dbReference type="InterPro" id="IPR010106">
    <property type="entry name" value="RpnA"/>
</dbReference>
<evidence type="ECO:0000313" key="2">
    <source>
        <dbReference type="Proteomes" id="UP000198757"/>
    </source>
</evidence>
<dbReference type="EMBL" id="FMZO01000001">
    <property type="protein sequence ID" value="SDC10332.1"/>
    <property type="molecule type" value="Genomic_DNA"/>
</dbReference>
<dbReference type="Proteomes" id="UP000198757">
    <property type="component" value="Unassembled WGS sequence"/>
</dbReference>
<dbReference type="AlphaFoldDB" id="A0A1G6IUR6"/>
<dbReference type="Pfam" id="PF12784">
    <property type="entry name" value="PDDEXK_2"/>
    <property type="match status" value="1"/>
</dbReference>
<dbReference type="PANTHER" id="PTHR41317:SF1">
    <property type="entry name" value="PD-(D_E)XK NUCLEASE FAMILY TRANSPOSASE"/>
    <property type="match status" value="1"/>
</dbReference>
<gene>
    <name evidence="1" type="ORF">SAMN04487894_101336</name>
</gene>
<dbReference type="OrthoDB" id="649569at2"/>
<dbReference type="STRING" id="1285928.SAMN04487894_101336"/>
<keyword evidence="2" id="KW-1185">Reference proteome</keyword>
<evidence type="ECO:0008006" key="3">
    <source>
        <dbReference type="Google" id="ProtNLM"/>
    </source>
</evidence>